<dbReference type="Pfam" id="PF21733">
    <property type="entry name" value="Death_3"/>
    <property type="match status" value="1"/>
</dbReference>
<dbReference type="PANTHER" id="PTHR23097:SF90">
    <property type="entry name" value="TUMOR NECROSIS FACTOR RECEPTOR SUPERFAMILY MEMBER 11B"/>
    <property type="match status" value="1"/>
</dbReference>
<evidence type="ECO:0000313" key="11">
    <source>
        <dbReference type="RefSeq" id="XP_008295927.1"/>
    </source>
</evidence>
<feature type="disulfide bond" evidence="8">
    <location>
        <begin position="96"/>
        <end position="111"/>
    </location>
</feature>
<evidence type="ECO:0000256" key="7">
    <source>
        <dbReference type="ARBA" id="ARBA00023180"/>
    </source>
</evidence>
<dbReference type="RefSeq" id="XP_008295927.1">
    <property type="nucleotide sequence ID" value="XM_008297705.1"/>
</dbReference>
<evidence type="ECO:0000256" key="3">
    <source>
        <dbReference type="ARBA" id="ARBA00022703"/>
    </source>
</evidence>
<accession>A0A9Y4TSX9</accession>
<feature type="domain" description="TNFR-Cys" evidence="9">
    <location>
        <begin position="95"/>
        <end position="136"/>
    </location>
</feature>
<dbReference type="GO" id="GO:0006915">
    <property type="term" value="P:apoptotic process"/>
    <property type="evidence" value="ECO:0007669"/>
    <property type="project" value="UniProtKB-KW"/>
</dbReference>
<feature type="repeat" description="TNFR-Cys" evidence="8">
    <location>
        <begin position="95"/>
        <end position="136"/>
    </location>
</feature>
<gene>
    <name evidence="11" type="primary">LOC103369095</name>
</gene>
<keyword evidence="6 8" id="KW-1015">Disulfide bond</keyword>
<reference evidence="11" key="1">
    <citation type="submission" date="2025-08" db="UniProtKB">
        <authorList>
            <consortium name="RefSeq"/>
        </authorList>
    </citation>
    <scope>IDENTIFICATION</scope>
</reference>
<dbReference type="Gene3D" id="2.10.50.10">
    <property type="entry name" value="Tumor Necrosis Factor Receptor, subunit A, domain 2"/>
    <property type="match status" value="2"/>
</dbReference>
<dbReference type="Pfam" id="PF00020">
    <property type="entry name" value="TNFR_c6"/>
    <property type="match status" value="3"/>
</dbReference>
<evidence type="ECO:0000256" key="8">
    <source>
        <dbReference type="PROSITE-ProRule" id="PRU00206"/>
    </source>
</evidence>
<evidence type="ECO:0000256" key="1">
    <source>
        <dbReference type="ARBA" id="ARBA00004613"/>
    </source>
</evidence>
<dbReference type="SMART" id="SM00208">
    <property type="entry name" value="TNFR"/>
    <property type="match status" value="4"/>
</dbReference>
<dbReference type="PROSITE" id="PS50050">
    <property type="entry name" value="TNFR_NGFR_2"/>
    <property type="match status" value="1"/>
</dbReference>
<protein>
    <submittedName>
        <fullName evidence="11">Tumor necrosis factor receptor superfamily member 6B-like</fullName>
    </submittedName>
</protein>
<evidence type="ECO:0000256" key="2">
    <source>
        <dbReference type="ARBA" id="ARBA00022525"/>
    </source>
</evidence>
<comment type="caution">
    <text evidence="8">Lacks conserved residue(s) required for the propagation of feature annotation.</text>
</comment>
<evidence type="ECO:0000256" key="4">
    <source>
        <dbReference type="ARBA" id="ARBA00022729"/>
    </source>
</evidence>
<dbReference type="PANTHER" id="PTHR23097">
    <property type="entry name" value="TUMOR NECROSIS FACTOR RECEPTOR SUPERFAMILY MEMBER"/>
    <property type="match status" value="1"/>
</dbReference>
<keyword evidence="3" id="KW-0053">Apoptosis</keyword>
<dbReference type="GeneID" id="103369095"/>
<evidence type="ECO:0000259" key="9">
    <source>
        <dbReference type="PROSITE" id="PS50050"/>
    </source>
</evidence>
<feature type="disulfide bond" evidence="8">
    <location>
        <begin position="118"/>
        <end position="136"/>
    </location>
</feature>
<dbReference type="GO" id="GO:0005576">
    <property type="term" value="C:extracellular region"/>
    <property type="evidence" value="ECO:0007669"/>
    <property type="project" value="UniProtKB-SubCell"/>
</dbReference>
<keyword evidence="4" id="KW-0732">Signal</keyword>
<dbReference type="SUPFAM" id="SSF57586">
    <property type="entry name" value="TNF receptor-like"/>
    <property type="match status" value="2"/>
</dbReference>
<evidence type="ECO:0000256" key="6">
    <source>
        <dbReference type="ARBA" id="ARBA00023157"/>
    </source>
</evidence>
<proteinExistence type="predicted"/>
<dbReference type="InterPro" id="IPR048522">
    <property type="entry name" value="Death_3_fish"/>
</dbReference>
<dbReference type="InterPro" id="IPR052459">
    <property type="entry name" value="TNFRSF_decoy_receptor"/>
</dbReference>
<evidence type="ECO:0000256" key="5">
    <source>
        <dbReference type="ARBA" id="ARBA00022737"/>
    </source>
</evidence>
<keyword evidence="5" id="KW-0677">Repeat</keyword>
<keyword evidence="10" id="KW-1185">Reference proteome</keyword>
<keyword evidence="7" id="KW-0325">Glycoprotein</keyword>
<comment type="subcellular location">
    <subcellularLocation>
        <location evidence="1">Secreted</location>
    </subcellularLocation>
</comment>
<dbReference type="AlphaFoldDB" id="A0A9Y4TSX9"/>
<organism evidence="10 11">
    <name type="scientific">Stegastes partitus</name>
    <name type="common">bicolor damselfish</name>
    <dbReference type="NCBI Taxonomy" id="144197"/>
    <lineage>
        <taxon>Eukaryota</taxon>
        <taxon>Metazoa</taxon>
        <taxon>Chordata</taxon>
        <taxon>Craniata</taxon>
        <taxon>Vertebrata</taxon>
        <taxon>Euteleostomi</taxon>
        <taxon>Actinopterygii</taxon>
        <taxon>Neopterygii</taxon>
        <taxon>Teleostei</taxon>
        <taxon>Neoteleostei</taxon>
        <taxon>Acanthomorphata</taxon>
        <taxon>Ovalentaria</taxon>
        <taxon>Pomacentridae</taxon>
        <taxon>Stegastes</taxon>
    </lineage>
</organism>
<keyword evidence="2" id="KW-0964">Secreted</keyword>
<dbReference type="Proteomes" id="UP000694891">
    <property type="component" value="Unplaced"/>
</dbReference>
<evidence type="ECO:0000313" key="10">
    <source>
        <dbReference type="Proteomes" id="UP000694891"/>
    </source>
</evidence>
<name>A0A9Y4TSX9_9TELE</name>
<dbReference type="InterPro" id="IPR001368">
    <property type="entry name" value="TNFR/NGFR_Cys_rich_reg"/>
</dbReference>
<sequence>MQQQEGFLLLAAFFHDRRKWSILTNGQQGATLLVLLLLPALLLLSVLPAAPAEESAPTFEYRDPATGETLNCNKCPPGTHMAAHCTASTPTQCAPCGGDYFTALWNYLPRCLYCSNFCNSNQEVETECSPTTNRVCRCRQGFYRLDDFCIRHTECGPGHGVQTTGTSERDTVCQKCSDDSFSSSSSALDSCVKHQECANGKIKLLHGSAYQDAMCGTCEDLANGSETFRTFLSGFFSMQKMRLGKLKRFVYKYISTSAEEGCIGDATPLKQRGSLLDQIKGWLSTSPEQELRKLPQMLKDCQLSSTAEKLEARLNEIKQQSPNCSLSLTAN</sequence>